<organism evidence="3">
    <name type="scientific">mine drainage metagenome</name>
    <dbReference type="NCBI Taxonomy" id="410659"/>
    <lineage>
        <taxon>unclassified sequences</taxon>
        <taxon>metagenomes</taxon>
        <taxon>ecological metagenomes</taxon>
    </lineage>
</organism>
<name>A0A1J5RQ40_9ZZZZ</name>
<evidence type="ECO:0000256" key="1">
    <source>
        <dbReference type="ARBA" id="ARBA00023125"/>
    </source>
</evidence>
<dbReference type="InterPro" id="IPR001387">
    <property type="entry name" value="Cro/C1-type_HTH"/>
</dbReference>
<feature type="domain" description="HTH cro/C1-type" evidence="2">
    <location>
        <begin position="66"/>
        <end position="120"/>
    </location>
</feature>
<comment type="caution">
    <text evidence="3">The sequence shown here is derived from an EMBL/GenBank/DDBJ whole genome shotgun (WGS) entry which is preliminary data.</text>
</comment>
<accession>A0A1J5RQ40</accession>
<dbReference type="SUPFAM" id="SSF47413">
    <property type="entry name" value="lambda repressor-like DNA-binding domains"/>
    <property type="match status" value="1"/>
</dbReference>
<evidence type="ECO:0000259" key="2">
    <source>
        <dbReference type="PROSITE" id="PS50943"/>
    </source>
</evidence>
<dbReference type="Pfam" id="PF01381">
    <property type="entry name" value="HTH_3"/>
    <property type="match status" value="1"/>
</dbReference>
<dbReference type="InterPro" id="IPR050807">
    <property type="entry name" value="TransReg_Diox_bact_type"/>
</dbReference>
<gene>
    <name evidence="3" type="ORF">GALL_201660</name>
</gene>
<reference evidence="3" key="1">
    <citation type="submission" date="2016-10" db="EMBL/GenBank/DDBJ databases">
        <title>Sequence of Gallionella enrichment culture.</title>
        <authorList>
            <person name="Poehlein A."/>
            <person name="Muehling M."/>
            <person name="Daniel R."/>
        </authorList>
    </citation>
    <scope>NUCLEOTIDE SEQUENCE</scope>
</reference>
<dbReference type="PROSITE" id="PS50943">
    <property type="entry name" value="HTH_CROC1"/>
    <property type="match status" value="1"/>
</dbReference>
<dbReference type="InterPro" id="IPR010982">
    <property type="entry name" value="Lambda_DNA-bd_dom_sf"/>
</dbReference>
<protein>
    <submittedName>
        <fullName evidence="3">Anaerobic benzoate catabolism transcriptional regulator</fullName>
    </submittedName>
</protein>
<dbReference type="EMBL" id="MLJW01000127">
    <property type="protein sequence ID" value="OIQ97841.1"/>
    <property type="molecule type" value="Genomic_DNA"/>
</dbReference>
<dbReference type="GO" id="GO:0003677">
    <property type="term" value="F:DNA binding"/>
    <property type="evidence" value="ECO:0007669"/>
    <property type="project" value="UniProtKB-KW"/>
</dbReference>
<dbReference type="SMART" id="SM00530">
    <property type="entry name" value="HTH_XRE"/>
    <property type="match status" value="1"/>
</dbReference>
<dbReference type="Gene3D" id="1.10.260.40">
    <property type="entry name" value="lambda repressor-like DNA-binding domains"/>
    <property type="match status" value="1"/>
</dbReference>
<dbReference type="GO" id="GO:0005829">
    <property type="term" value="C:cytosol"/>
    <property type="evidence" value="ECO:0007669"/>
    <property type="project" value="TreeGrafter"/>
</dbReference>
<proteinExistence type="predicted"/>
<dbReference type="PANTHER" id="PTHR46797:SF1">
    <property type="entry name" value="METHYLPHOSPHONATE SYNTHASE"/>
    <property type="match status" value="1"/>
</dbReference>
<sequence length="122" mass="13220">MSTIQFIERNGKREYAVVPMELFARLMRAAESLDDVALFDAVKAADDGFRVPGAVAHAILDGIHPVKAWREHRGFTQDALAEKAGISKAYLSQIETGKRTGVAKTLKALASALGVTLNELQP</sequence>
<dbReference type="CDD" id="cd00093">
    <property type="entry name" value="HTH_XRE"/>
    <property type="match status" value="1"/>
</dbReference>
<dbReference type="AlphaFoldDB" id="A0A1J5RQ40"/>
<dbReference type="GO" id="GO:0003700">
    <property type="term" value="F:DNA-binding transcription factor activity"/>
    <property type="evidence" value="ECO:0007669"/>
    <property type="project" value="TreeGrafter"/>
</dbReference>
<keyword evidence="1" id="KW-0238">DNA-binding</keyword>
<dbReference type="PANTHER" id="PTHR46797">
    <property type="entry name" value="HTH-TYPE TRANSCRIPTIONAL REGULATOR"/>
    <property type="match status" value="1"/>
</dbReference>
<evidence type="ECO:0000313" key="3">
    <source>
        <dbReference type="EMBL" id="OIQ97841.1"/>
    </source>
</evidence>